<evidence type="ECO:0000259" key="4">
    <source>
        <dbReference type="Pfam" id="PF00465"/>
    </source>
</evidence>
<dbReference type="InterPro" id="IPR001670">
    <property type="entry name" value="ADH_Fe/GldA"/>
</dbReference>
<dbReference type="RefSeq" id="WP_188026591.1">
    <property type="nucleotide sequence ID" value="NZ_JACHGR010000005.1"/>
</dbReference>
<evidence type="ECO:0000313" key="7">
    <source>
        <dbReference type="Proteomes" id="UP000585721"/>
    </source>
</evidence>
<evidence type="ECO:0000256" key="1">
    <source>
        <dbReference type="ARBA" id="ARBA00001962"/>
    </source>
</evidence>
<dbReference type="GO" id="GO:0008106">
    <property type="term" value="F:alcohol dehydrogenase (NADP+) activity"/>
    <property type="evidence" value="ECO:0007669"/>
    <property type="project" value="TreeGrafter"/>
</dbReference>
<feature type="domain" description="Fe-containing alcohol dehydrogenase-like C-terminal" evidence="5">
    <location>
        <begin position="213"/>
        <end position="409"/>
    </location>
</feature>
<feature type="domain" description="Alcohol dehydrogenase iron-type/glycerol dehydrogenase GldA" evidence="4">
    <location>
        <begin position="9"/>
        <end position="157"/>
    </location>
</feature>
<evidence type="ECO:0000256" key="2">
    <source>
        <dbReference type="ARBA" id="ARBA00007358"/>
    </source>
</evidence>
<keyword evidence="7" id="KW-1185">Reference proteome</keyword>
<dbReference type="PROSITE" id="PS00913">
    <property type="entry name" value="ADH_IRON_1"/>
    <property type="match status" value="1"/>
</dbReference>
<sequence>MLNFEYQNPTKILFGKGQIEKIGQEIPSDARILIVYGGGSVIANGTMDMVRKALAGRNISEFGGIEPNPDYDTLMRAVELVKKARINYLLAVGGGSVIDGTKFISAASCWELGDPWEILRHQGKGIRTVIPFGCVLTLPATGSEMNHHAVISRKTRQITLPSASGSSEGSGVVSIHSRVDNEKLAFSSEKVFPQFAVLDPVVTFTLPKVQIANGITDAFCHVMEQYLTYPVHANLQDRFAESILLTLLDDGVKSYRQPENYDSRANLMWCATMALNGLIGAGVPQDWSTHAIGHELTALFGLAHAQTLAIVLPATMHVRRHEKKEKLLQYADRVWGIRGENPDEVIQQAISKTVAFFESIGLHSKLSAYNISADQLSEVSAKLLKHGMTGIGEHSSVTLEVCEEILNTAL</sequence>
<keyword evidence="3 6" id="KW-0560">Oxidoreductase</keyword>
<comment type="similarity">
    <text evidence="2">Belongs to the iron-containing alcohol dehydrogenase family.</text>
</comment>
<reference evidence="6 7" key="1">
    <citation type="submission" date="2020-08" db="EMBL/GenBank/DDBJ databases">
        <title>Genomic Encyclopedia of Type Strains, Phase IV (KMG-IV): sequencing the most valuable type-strain genomes for metagenomic binning, comparative biology and taxonomic classification.</title>
        <authorList>
            <person name="Goeker M."/>
        </authorList>
    </citation>
    <scope>NUCLEOTIDE SEQUENCE [LARGE SCALE GENOMIC DNA]</scope>
    <source>
        <strain evidence="6 7">DSM 22975</strain>
    </source>
</reference>
<dbReference type="Proteomes" id="UP000585721">
    <property type="component" value="Unassembled WGS sequence"/>
</dbReference>
<protein>
    <submittedName>
        <fullName evidence="6">NADP-dependent alcohol dehydrogenase</fullName>
        <ecNumber evidence="6">1.1.-.-</ecNumber>
    </submittedName>
</protein>
<comment type="caution">
    <text evidence="6">The sequence shown here is derived from an EMBL/GenBank/DDBJ whole genome shotgun (WGS) entry which is preliminary data.</text>
</comment>
<dbReference type="FunFam" id="3.40.50.1970:FF:000003">
    <property type="entry name" value="Alcohol dehydrogenase, iron-containing"/>
    <property type="match status" value="1"/>
</dbReference>
<dbReference type="Pfam" id="PF25137">
    <property type="entry name" value="ADH_Fe_C"/>
    <property type="match status" value="1"/>
</dbReference>
<dbReference type="EC" id="1.1.-.-" evidence="6"/>
<organism evidence="6 7">
    <name type="scientific">Tolumonas osonensis</name>
    <dbReference type="NCBI Taxonomy" id="675874"/>
    <lineage>
        <taxon>Bacteria</taxon>
        <taxon>Pseudomonadati</taxon>
        <taxon>Pseudomonadota</taxon>
        <taxon>Gammaproteobacteria</taxon>
        <taxon>Aeromonadales</taxon>
        <taxon>Aeromonadaceae</taxon>
        <taxon>Tolumonas</taxon>
    </lineage>
</organism>
<accession>A0A841GL03</accession>
<dbReference type="PANTHER" id="PTHR43633:SF1">
    <property type="entry name" value="ALCOHOL DEHYDROGENASE YQHD"/>
    <property type="match status" value="1"/>
</dbReference>
<dbReference type="GO" id="GO:0046872">
    <property type="term" value="F:metal ion binding"/>
    <property type="evidence" value="ECO:0007669"/>
    <property type="project" value="InterPro"/>
</dbReference>
<dbReference type="InterPro" id="IPR056798">
    <property type="entry name" value="ADH_Fe_C"/>
</dbReference>
<dbReference type="AlphaFoldDB" id="A0A841GL03"/>
<comment type="cofactor">
    <cofactor evidence="1">
        <name>Fe cation</name>
        <dbReference type="ChEBI" id="CHEBI:24875"/>
    </cofactor>
</comment>
<dbReference type="Gene3D" id="3.40.50.1970">
    <property type="match status" value="1"/>
</dbReference>
<dbReference type="EMBL" id="JACHGR010000005">
    <property type="protein sequence ID" value="MBB6055851.1"/>
    <property type="molecule type" value="Genomic_DNA"/>
</dbReference>
<dbReference type="GO" id="GO:1990362">
    <property type="term" value="F:butanol dehydrogenase (NAD+) activity"/>
    <property type="evidence" value="ECO:0007669"/>
    <property type="project" value="InterPro"/>
</dbReference>
<dbReference type="Pfam" id="PF00465">
    <property type="entry name" value="Fe-ADH"/>
    <property type="match status" value="1"/>
</dbReference>
<dbReference type="Gene3D" id="1.20.1090.10">
    <property type="entry name" value="Dehydroquinate synthase-like - alpha domain"/>
    <property type="match status" value="1"/>
</dbReference>
<dbReference type="CDD" id="cd08187">
    <property type="entry name" value="BDH"/>
    <property type="match status" value="1"/>
</dbReference>
<evidence type="ECO:0000256" key="3">
    <source>
        <dbReference type="ARBA" id="ARBA00023002"/>
    </source>
</evidence>
<evidence type="ECO:0000259" key="5">
    <source>
        <dbReference type="Pfam" id="PF25137"/>
    </source>
</evidence>
<dbReference type="SUPFAM" id="SSF56796">
    <property type="entry name" value="Dehydroquinate synthase-like"/>
    <property type="match status" value="2"/>
</dbReference>
<dbReference type="GO" id="GO:1990002">
    <property type="term" value="F:methylglyoxal reductase (NADPH) (acetol producing) activity"/>
    <property type="evidence" value="ECO:0007669"/>
    <property type="project" value="TreeGrafter"/>
</dbReference>
<dbReference type="GO" id="GO:0005829">
    <property type="term" value="C:cytosol"/>
    <property type="evidence" value="ECO:0007669"/>
    <property type="project" value="TreeGrafter"/>
</dbReference>
<proteinExistence type="inferred from homology"/>
<gene>
    <name evidence="6" type="ORF">HNR75_001769</name>
</gene>
<dbReference type="PANTHER" id="PTHR43633">
    <property type="entry name" value="ALCOHOL DEHYDROGENASE YQHD"/>
    <property type="match status" value="1"/>
</dbReference>
<evidence type="ECO:0000313" key="6">
    <source>
        <dbReference type="EMBL" id="MBB6055851.1"/>
    </source>
</evidence>
<dbReference type="InterPro" id="IPR018211">
    <property type="entry name" value="ADH_Fe_CS"/>
</dbReference>
<name>A0A841GL03_9GAMM</name>
<dbReference type="InterPro" id="IPR044731">
    <property type="entry name" value="BDH-like"/>
</dbReference>
<dbReference type="PROSITE" id="PS00060">
    <property type="entry name" value="ADH_IRON_2"/>
    <property type="match status" value="1"/>
</dbReference>